<dbReference type="GO" id="GO:0010181">
    <property type="term" value="F:FMN binding"/>
    <property type="evidence" value="ECO:0007669"/>
    <property type="project" value="InterPro"/>
</dbReference>
<evidence type="ECO:0000313" key="8">
    <source>
        <dbReference type="Proteomes" id="UP000016929"/>
    </source>
</evidence>
<feature type="transmembrane region" description="Helical" evidence="5">
    <location>
        <begin position="651"/>
        <end position="670"/>
    </location>
</feature>
<dbReference type="PANTHER" id="PTHR43656">
    <property type="entry name" value="BINDING OXIDOREDUCTASE, PUTATIVE (AFU_ORTHOLOGUE AFUA_2G08260)-RELATED"/>
    <property type="match status" value="1"/>
</dbReference>
<keyword evidence="3" id="KW-0288">FMN</keyword>
<sequence>MAPARYGNEVVDPSPLLQPLDYVFAKRQAPNRFLKAAMSEKLATWDAKDVSARGYPTPELITLYRNWGAGGWGTILTSNVIIDGINLEAPGNLVIPTDEPFEGRRFDGFKEMATEAKKNGSLLIAQVSHAGRQVEEWINPNPISASDVQLVNSGLSGRSFAAPRPATKEDIANVINGFAHAAEFLDKAGFDGIELHGAHGYLLAQFLSPRTNKRTDEYGGSRENRMRIVLEVFAEIKPNSVEYTPGGIDIEDVKAFAIALENAKVDFIELSGGNYEKFAFAHEREENKKRENYFLVQAEEIVKVLKRDIKIFSTGGFKSIKAMVDSLDIIDGVGIGRASAQEPRFVETLKKVSIPGTMEQRFDHDDVLKRLAAAGIQISQIANNLEPVDLSKQENADSLWNDVMQYFQQAAQDTEHKLTETRLVALSKCIPASASERLPAGHFLLPYCSPDFQSHPPLSASTKATAFSFYIQRKYDIAWFIQNKYQFGLSGLCRITKEKKSCVKRVPGSLNLTEAVLQDIEQYEPSTPGEERTLQKCKDAINKQVDHQSAQSLGRFLFWFLICSVITNIASFYVMHKTCSIFHLFTTLILGLDTMFLFASLALCFVAMSYEAGPYLKEVELSEFSDMEMIGPAFWALLSILIGRLISNPPLLLGVIPLVVPMAVISYFLIHTKGFFTIVSTTVVEDLTRMAPPEGM</sequence>
<evidence type="ECO:0000256" key="5">
    <source>
        <dbReference type="SAM" id="Phobius"/>
    </source>
</evidence>
<name>N1RGT2_FUSC4</name>
<organism evidence="7 8">
    <name type="scientific">Fusarium oxysporum f. sp. cubense (strain race 4)</name>
    <name type="common">Panama disease fungus</name>
    <dbReference type="NCBI Taxonomy" id="2502994"/>
    <lineage>
        <taxon>Eukaryota</taxon>
        <taxon>Fungi</taxon>
        <taxon>Dikarya</taxon>
        <taxon>Ascomycota</taxon>
        <taxon>Pezizomycotina</taxon>
        <taxon>Sordariomycetes</taxon>
        <taxon>Hypocreomycetidae</taxon>
        <taxon>Hypocreales</taxon>
        <taxon>Nectriaceae</taxon>
        <taxon>Fusarium</taxon>
        <taxon>Fusarium oxysporum species complex</taxon>
    </lineage>
</organism>
<accession>N1RGT2</accession>
<dbReference type="InterPro" id="IPR001155">
    <property type="entry name" value="OxRdtase_FMN_N"/>
</dbReference>
<keyword evidence="5" id="KW-0472">Membrane</keyword>
<keyword evidence="5" id="KW-0812">Transmembrane</keyword>
<proteinExistence type="inferred from homology"/>
<keyword evidence="4" id="KW-0560">Oxidoreductase</keyword>
<dbReference type="STRING" id="1229665.N1RGT2"/>
<evidence type="ECO:0000256" key="2">
    <source>
        <dbReference type="ARBA" id="ARBA00022630"/>
    </source>
</evidence>
<evidence type="ECO:0000256" key="4">
    <source>
        <dbReference type="ARBA" id="ARBA00023002"/>
    </source>
</evidence>
<feature type="transmembrane region" description="Helical" evidence="5">
    <location>
        <begin position="582"/>
        <end position="609"/>
    </location>
</feature>
<gene>
    <name evidence="7" type="ORF">FOC4_g10007894</name>
</gene>
<evidence type="ECO:0000256" key="1">
    <source>
        <dbReference type="ARBA" id="ARBA00005979"/>
    </source>
</evidence>
<feature type="domain" description="NADH:flavin oxidoreductase/NADH oxidase N-terminal" evidence="6">
    <location>
        <begin position="71"/>
        <end position="351"/>
    </location>
</feature>
<dbReference type="PANTHER" id="PTHR43656:SF5">
    <property type="entry name" value="NADH:FLAVIN OXIDOREDUCTASE_NADH OXIDASE N-TERMINAL DOMAIN-CONTAINING PROTEIN"/>
    <property type="match status" value="1"/>
</dbReference>
<dbReference type="GO" id="GO:0016491">
    <property type="term" value="F:oxidoreductase activity"/>
    <property type="evidence" value="ECO:0007669"/>
    <property type="project" value="UniProtKB-KW"/>
</dbReference>
<dbReference type="InterPro" id="IPR013785">
    <property type="entry name" value="Aldolase_TIM"/>
</dbReference>
<keyword evidence="5" id="KW-1133">Transmembrane helix</keyword>
<dbReference type="Pfam" id="PF00724">
    <property type="entry name" value="Oxidored_FMN"/>
    <property type="match status" value="1"/>
</dbReference>
<reference evidence="8" key="1">
    <citation type="submission" date="2012-09" db="EMBL/GenBank/DDBJ databases">
        <title>Genome sequencing and comparative transcriptomics of race 1 and race 4 of banana pathogen: Fusarium oxysporum f. sp. cubense.</title>
        <authorList>
            <person name="Fang X."/>
            <person name="Huang J."/>
        </authorList>
    </citation>
    <scope>NUCLEOTIDE SEQUENCE [LARGE SCALE GENOMIC DNA]</scope>
    <source>
        <strain evidence="8">race 4</strain>
    </source>
</reference>
<dbReference type="OrthoDB" id="1663137at2759"/>
<dbReference type="InterPro" id="IPR051799">
    <property type="entry name" value="NADH_flavin_oxidoreductase"/>
</dbReference>
<dbReference type="Proteomes" id="UP000016929">
    <property type="component" value="Unassembled WGS sequence"/>
</dbReference>
<dbReference type="CDD" id="cd04733">
    <property type="entry name" value="OYE_like_2_FMN"/>
    <property type="match status" value="1"/>
</dbReference>
<feature type="transmembrane region" description="Helical" evidence="5">
    <location>
        <begin position="556"/>
        <end position="575"/>
    </location>
</feature>
<comment type="similarity">
    <text evidence="1">Belongs to the NADH:flavin oxidoreductase/NADH oxidase family.</text>
</comment>
<dbReference type="AlphaFoldDB" id="N1RGT2"/>
<evidence type="ECO:0000259" key="6">
    <source>
        <dbReference type="Pfam" id="PF00724"/>
    </source>
</evidence>
<feature type="transmembrane region" description="Helical" evidence="5">
    <location>
        <begin position="629"/>
        <end position="646"/>
    </location>
</feature>
<evidence type="ECO:0000313" key="7">
    <source>
        <dbReference type="EMBL" id="EMT65783.1"/>
    </source>
</evidence>
<dbReference type="Gene3D" id="3.20.20.70">
    <property type="entry name" value="Aldolase class I"/>
    <property type="match status" value="1"/>
</dbReference>
<keyword evidence="8" id="KW-1185">Reference proteome</keyword>
<reference evidence="8" key="2">
    <citation type="journal article" date="2014" name="PLoS ONE">
        <title>Genome and Transcriptome Analysis of the Fungal Pathogen Fusarium oxysporum f. sp. cubense Causing Banana Vascular Wilt Disease.</title>
        <authorList>
            <person name="Guo L."/>
            <person name="Han L."/>
            <person name="Yang L."/>
            <person name="Zeng H."/>
            <person name="Fan D."/>
            <person name="Zhu Y."/>
            <person name="Feng Y."/>
            <person name="Wang G."/>
            <person name="Peng C."/>
            <person name="Jiang X."/>
            <person name="Zhou D."/>
            <person name="Ni P."/>
            <person name="Liang C."/>
            <person name="Liu L."/>
            <person name="Wang J."/>
            <person name="Mao C."/>
            <person name="Fang X."/>
            <person name="Peng M."/>
            <person name="Huang J."/>
        </authorList>
    </citation>
    <scope>NUCLEOTIDE SEQUENCE [LARGE SCALE GENOMIC DNA]</scope>
    <source>
        <strain evidence="8">race 4</strain>
    </source>
</reference>
<evidence type="ECO:0000256" key="3">
    <source>
        <dbReference type="ARBA" id="ARBA00022643"/>
    </source>
</evidence>
<protein>
    <submittedName>
        <fullName evidence="7">NADH oxidase</fullName>
    </submittedName>
</protein>
<dbReference type="EMBL" id="KB726989">
    <property type="protein sequence ID" value="EMT65783.1"/>
    <property type="molecule type" value="Genomic_DNA"/>
</dbReference>
<keyword evidence="2" id="KW-0285">Flavoprotein</keyword>
<dbReference type="HOGENOM" id="CLU_395891_0_0_1"/>
<dbReference type="SUPFAM" id="SSF51395">
    <property type="entry name" value="FMN-linked oxidoreductases"/>
    <property type="match status" value="1"/>
</dbReference>